<sequence length="280" mass="30750">MTQVIACIDGTNISPAVCDYAVWASLRFNAQLEFLHVLDKSEYPTESNLSGNIGLGSREALLVELAALDEQRGKLALEQGKLMLDAARQRAIAQGIENPGSRQRHGSLVETLIEMETDIRLLVLGKHEDHLSQHLGSRLENVVRTLHRPILITTASFKAPERVMLAFDGSPTTRKGVEMVASSPLFRGLPCHLVMVGVESDTAREQLAWATSSLEDAGFKTEARIIDGEVERVLCDYRSDHAIDLLIMGAYGHSVIRRFLVGSTTTSVIRNASVPVLLLR</sequence>
<organism evidence="3 4">
    <name type="scientific">Sedimenticola selenatireducens</name>
    <dbReference type="NCBI Taxonomy" id="191960"/>
    <lineage>
        <taxon>Bacteria</taxon>
        <taxon>Pseudomonadati</taxon>
        <taxon>Pseudomonadota</taxon>
        <taxon>Gammaproteobacteria</taxon>
        <taxon>Chromatiales</taxon>
        <taxon>Sedimenticolaceae</taxon>
        <taxon>Sedimenticola</taxon>
    </lineage>
</organism>
<dbReference type="Proteomes" id="UP000235015">
    <property type="component" value="Unassembled WGS sequence"/>
</dbReference>
<dbReference type="RefSeq" id="WP_273437411.1">
    <property type="nucleotide sequence ID" value="NZ_PKUN01000001.1"/>
</dbReference>
<comment type="caution">
    <text evidence="3">The sequence shown here is derived from an EMBL/GenBank/DDBJ whole genome shotgun (WGS) entry which is preliminary data.</text>
</comment>
<dbReference type="SUPFAM" id="SSF52402">
    <property type="entry name" value="Adenine nucleotide alpha hydrolases-like"/>
    <property type="match status" value="2"/>
</dbReference>
<evidence type="ECO:0000313" key="3">
    <source>
        <dbReference type="EMBL" id="PLX63613.1"/>
    </source>
</evidence>
<dbReference type="CDD" id="cd00293">
    <property type="entry name" value="USP-like"/>
    <property type="match status" value="2"/>
</dbReference>
<reference evidence="3 4" key="1">
    <citation type="submission" date="2017-11" db="EMBL/GenBank/DDBJ databases">
        <title>Genome-resolved metagenomics identifies genetic mobility, metabolic interactions, and unexpected diversity in perchlorate-reducing communities.</title>
        <authorList>
            <person name="Barnum T.P."/>
            <person name="Figueroa I.A."/>
            <person name="Carlstrom C.I."/>
            <person name="Lucas L.N."/>
            <person name="Engelbrektson A.L."/>
            <person name="Coates J.D."/>
        </authorList>
    </citation>
    <scope>NUCLEOTIDE SEQUENCE [LARGE SCALE GENOMIC DNA]</scope>
    <source>
        <strain evidence="3">BM301</strain>
    </source>
</reference>
<dbReference type="PRINTS" id="PR01438">
    <property type="entry name" value="UNVRSLSTRESS"/>
</dbReference>
<dbReference type="PANTHER" id="PTHR46268">
    <property type="entry name" value="STRESS RESPONSE PROTEIN NHAX"/>
    <property type="match status" value="1"/>
</dbReference>
<feature type="domain" description="UspA" evidence="2">
    <location>
        <begin position="3"/>
        <end position="152"/>
    </location>
</feature>
<name>A0A2N6D1Q8_9GAMM</name>
<dbReference type="AlphaFoldDB" id="A0A2N6D1Q8"/>
<protein>
    <submittedName>
        <fullName evidence="3">Universal stress protein UspA</fullName>
    </submittedName>
</protein>
<feature type="domain" description="UspA" evidence="2">
    <location>
        <begin position="204"/>
        <end position="280"/>
    </location>
</feature>
<dbReference type="PANTHER" id="PTHR46268:SF15">
    <property type="entry name" value="UNIVERSAL STRESS PROTEIN HP_0031"/>
    <property type="match status" value="1"/>
</dbReference>
<evidence type="ECO:0000259" key="2">
    <source>
        <dbReference type="Pfam" id="PF00582"/>
    </source>
</evidence>
<evidence type="ECO:0000256" key="1">
    <source>
        <dbReference type="ARBA" id="ARBA00008791"/>
    </source>
</evidence>
<dbReference type="InterPro" id="IPR006016">
    <property type="entry name" value="UspA"/>
</dbReference>
<comment type="similarity">
    <text evidence="1">Belongs to the universal stress protein A family.</text>
</comment>
<dbReference type="EMBL" id="PKUN01000001">
    <property type="protein sequence ID" value="PLX63613.1"/>
    <property type="molecule type" value="Genomic_DNA"/>
</dbReference>
<dbReference type="Pfam" id="PF00582">
    <property type="entry name" value="Usp"/>
    <property type="match status" value="2"/>
</dbReference>
<gene>
    <name evidence="3" type="ORF">C0630_01600</name>
</gene>
<accession>A0A2N6D1Q8</accession>
<dbReference type="Gene3D" id="3.40.50.12370">
    <property type="match status" value="1"/>
</dbReference>
<dbReference type="STRING" id="1111735.GCA_000428045_03458"/>
<dbReference type="InterPro" id="IPR006015">
    <property type="entry name" value="Universal_stress_UspA"/>
</dbReference>
<evidence type="ECO:0000313" key="4">
    <source>
        <dbReference type="Proteomes" id="UP000235015"/>
    </source>
</evidence>
<proteinExistence type="inferred from homology"/>